<dbReference type="CDD" id="cd14080">
    <property type="entry name" value="STKc_TSSK-like"/>
    <property type="match status" value="1"/>
</dbReference>
<organism evidence="7 8">
    <name type="scientific">Phaedon cochleariae</name>
    <name type="common">Mustard beetle</name>
    <dbReference type="NCBI Taxonomy" id="80249"/>
    <lineage>
        <taxon>Eukaryota</taxon>
        <taxon>Metazoa</taxon>
        <taxon>Ecdysozoa</taxon>
        <taxon>Arthropoda</taxon>
        <taxon>Hexapoda</taxon>
        <taxon>Insecta</taxon>
        <taxon>Pterygota</taxon>
        <taxon>Neoptera</taxon>
        <taxon>Endopterygota</taxon>
        <taxon>Coleoptera</taxon>
        <taxon>Polyphaga</taxon>
        <taxon>Cucujiformia</taxon>
        <taxon>Chrysomeloidea</taxon>
        <taxon>Chrysomelidae</taxon>
        <taxon>Chrysomelinae</taxon>
        <taxon>Chrysomelini</taxon>
        <taxon>Phaedon</taxon>
    </lineage>
</organism>
<dbReference type="Pfam" id="PF00069">
    <property type="entry name" value="Pkinase"/>
    <property type="match status" value="1"/>
</dbReference>
<dbReference type="Gene3D" id="1.10.510.10">
    <property type="entry name" value="Transferase(Phosphotransferase) domain 1"/>
    <property type="match status" value="1"/>
</dbReference>
<dbReference type="EMBL" id="OU896718">
    <property type="protein sequence ID" value="CAH1118877.1"/>
    <property type="molecule type" value="Genomic_DNA"/>
</dbReference>
<dbReference type="GO" id="GO:0005737">
    <property type="term" value="C:cytoplasm"/>
    <property type="evidence" value="ECO:0007669"/>
    <property type="project" value="TreeGrafter"/>
</dbReference>
<keyword evidence="2" id="KW-0808">Transferase</keyword>
<proteinExistence type="predicted"/>
<evidence type="ECO:0000259" key="6">
    <source>
        <dbReference type="PROSITE" id="PS50011"/>
    </source>
</evidence>
<accession>A0A9P0GIJ5</accession>
<keyword evidence="1" id="KW-0723">Serine/threonine-protein kinase</keyword>
<reference evidence="7" key="2">
    <citation type="submission" date="2022-10" db="EMBL/GenBank/DDBJ databases">
        <authorList>
            <consortium name="ENA_rothamsted_submissions"/>
            <consortium name="culmorum"/>
            <person name="King R."/>
        </authorList>
    </citation>
    <scope>NUCLEOTIDE SEQUENCE</scope>
</reference>
<evidence type="ECO:0000256" key="4">
    <source>
        <dbReference type="ARBA" id="ARBA00022777"/>
    </source>
</evidence>
<name>A0A9P0GIJ5_PHACE</name>
<dbReference type="SUPFAM" id="SSF56112">
    <property type="entry name" value="Protein kinase-like (PK-like)"/>
    <property type="match status" value="1"/>
</dbReference>
<dbReference type="PANTHER" id="PTHR24346">
    <property type="entry name" value="MAP/MICROTUBULE AFFINITY-REGULATING KINASE"/>
    <property type="match status" value="1"/>
</dbReference>
<keyword evidence="5" id="KW-0067">ATP-binding</keyword>
<evidence type="ECO:0000256" key="3">
    <source>
        <dbReference type="ARBA" id="ARBA00022741"/>
    </source>
</evidence>
<evidence type="ECO:0000256" key="1">
    <source>
        <dbReference type="ARBA" id="ARBA00022527"/>
    </source>
</evidence>
<evidence type="ECO:0000313" key="7">
    <source>
        <dbReference type="EMBL" id="CAH1118877.1"/>
    </source>
</evidence>
<keyword evidence="4" id="KW-0418">Kinase</keyword>
<keyword evidence="3" id="KW-0547">Nucleotide-binding</keyword>
<dbReference type="PANTHER" id="PTHR24346:SF82">
    <property type="entry name" value="KP78A-RELATED"/>
    <property type="match status" value="1"/>
</dbReference>
<protein>
    <recommendedName>
        <fullName evidence="6">Protein kinase domain-containing protein</fullName>
    </recommendedName>
</protein>
<evidence type="ECO:0000256" key="2">
    <source>
        <dbReference type="ARBA" id="ARBA00022679"/>
    </source>
</evidence>
<dbReference type="InterPro" id="IPR000719">
    <property type="entry name" value="Prot_kinase_dom"/>
</dbReference>
<dbReference type="GO" id="GO:0035556">
    <property type="term" value="P:intracellular signal transduction"/>
    <property type="evidence" value="ECO:0007669"/>
    <property type="project" value="TreeGrafter"/>
</dbReference>
<dbReference type="PROSITE" id="PS50011">
    <property type="entry name" value="PROTEIN_KINASE_DOM"/>
    <property type="match status" value="1"/>
</dbReference>
<dbReference type="Proteomes" id="UP001153737">
    <property type="component" value="Chromosome 12"/>
</dbReference>
<evidence type="ECO:0000256" key="5">
    <source>
        <dbReference type="ARBA" id="ARBA00022840"/>
    </source>
</evidence>
<dbReference type="OrthoDB" id="541276at2759"/>
<dbReference type="SMART" id="SM00220">
    <property type="entry name" value="S_TKc"/>
    <property type="match status" value="1"/>
</dbReference>
<feature type="domain" description="Protein kinase" evidence="6">
    <location>
        <begin position="23"/>
        <end position="296"/>
    </location>
</feature>
<keyword evidence="8" id="KW-1185">Reference proteome</keyword>
<dbReference type="AlphaFoldDB" id="A0A9P0GIJ5"/>
<dbReference type="FunFam" id="1.10.510.10:FF:000571">
    <property type="entry name" value="Maternal embryonic leucine zipper kinase"/>
    <property type="match status" value="1"/>
</dbReference>
<dbReference type="InterPro" id="IPR008271">
    <property type="entry name" value="Ser/Thr_kinase_AS"/>
</dbReference>
<dbReference type="PROSITE" id="PS00108">
    <property type="entry name" value="PROTEIN_KINASE_ST"/>
    <property type="match status" value="1"/>
</dbReference>
<sequence>MSTARKELQIKESEDEVLLKKGYKIIKKLGEGSYAPVYFTEYTIKNETARGKSTGEKETVLKLACKIIDTKRAPKDYVKKFLPRELDVMTRMNHPHIVHIQSIFQRKSRYFIFMRMEHTDLLDCILENGPISEGRARLWFRQLVLAVQYLHEMGVAHRDLKCENCLISFNNNLKLADFSFARYVIDGHGKKLTSSTYCGSLNYAAPEVLKGTVYYPKNSDCWSIGVILFAMVNKAMPFEDKNVKNLVDQQLNKKWKFRAKVVDYLSPEIKTLTEHLLEPDPLKRWLTDQAIDSDWIRLDPRLISLTVDEQTCLVQARQLKEIYMEKLRKKTKFEGGVTGETNKVRVEAPAEKTEQEEDGFKVLKRSLTRGGEGSKIYQSRLRV</sequence>
<dbReference type="GO" id="GO:0050321">
    <property type="term" value="F:tau-protein kinase activity"/>
    <property type="evidence" value="ECO:0007669"/>
    <property type="project" value="TreeGrafter"/>
</dbReference>
<reference evidence="7" key="1">
    <citation type="submission" date="2022-01" db="EMBL/GenBank/DDBJ databases">
        <authorList>
            <person name="King R."/>
        </authorList>
    </citation>
    <scope>NUCLEOTIDE SEQUENCE</scope>
</reference>
<dbReference type="GO" id="GO:0000226">
    <property type="term" value="P:microtubule cytoskeleton organization"/>
    <property type="evidence" value="ECO:0007669"/>
    <property type="project" value="TreeGrafter"/>
</dbReference>
<dbReference type="InterPro" id="IPR011009">
    <property type="entry name" value="Kinase-like_dom_sf"/>
</dbReference>
<gene>
    <name evidence="7" type="ORF">PHAECO_LOCUS3142</name>
</gene>
<dbReference type="GO" id="GO:0005524">
    <property type="term" value="F:ATP binding"/>
    <property type="evidence" value="ECO:0007669"/>
    <property type="project" value="UniProtKB-KW"/>
</dbReference>
<evidence type="ECO:0000313" key="8">
    <source>
        <dbReference type="Proteomes" id="UP001153737"/>
    </source>
</evidence>